<protein>
    <submittedName>
        <fullName evidence="1">Uncharacterized protein</fullName>
    </submittedName>
</protein>
<dbReference type="Proteomes" id="UP001220702">
    <property type="component" value="Unassembled WGS sequence"/>
</dbReference>
<dbReference type="EMBL" id="JAJKGN010000002">
    <property type="protein sequence ID" value="MDC6409311.1"/>
    <property type="molecule type" value="Genomic_DNA"/>
</dbReference>
<organism evidence="1 2">
    <name type="scientific">Xylella fastidiosa subsp. multiplex</name>
    <dbReference type="NCBI Taxonomy" id="644357"/>
    <lineage>
        <taxon>Bacteria</taxon>
        <taxon>Pseudomonadati</taxon>
        <taxon>Pseudomonadota</taxon>
        <taxon>Gammaproteobacteria</taxon>
        <taxon>Lysobacterales</taxon>
        <taxon>Lysobacteraceae</taxon>
        <taxon>Xylella</taxon>
    </lineage>
</organism>
<sequence length="273" mass="30589">MKHQHSIKLEITNEEAVNACFTLQRCQQSSHRKNAFTQTESGNDRKIIPSFIVHLNEWLRIEEACDAAPGCLQSQSSRLGPNKTNSSSWNHRTSRMKERAALPAKNSCLDTCPYYQHLWRDHKRTTMSLNQSYQRQDHQVLTVEQCTALLLNTRSEKQKRHTLGISISGACPQSDQRLHQPRFQRILAEEVATNMDLDGTDIQAKKRGVAITLNTASNTSISLPTTTFMHANISFIGYCGVEALPRTDLAAARKAIIACPAPTTAADAHLPKR</sequence>
<proteinExistence type="predicted"/>
<gene>
    <name evidence="1" type="ORF">LOK82_12085</name>
</gene>
<reference evidence="1" key="2">
    <citation type="journal article" date="2023" name="Commun. Biol.">
        <title>Suspicions of two bridgehead invasions of Xylella fastidiosa subsp. multiplex in France.</title>
        <authorList>
            <person name="Dupas E."/>
            <person name="Durand K."/>
            <person name="Rieux A."/>
            <person name="Briand M."/>
            <person name="Pruvost O."/>
            <person name="Cunty A."/>
            <person name="Denance N."/>
            <person name="Donnadieu C."/>
            <person name="Legendre B."/>
            <person name="Lopez-Roques C."/>
            <person name="Cesbron S."/>
            <person name="Ravigne V."/>
            <person name="Jacques M.A."/>
        </authorList>
    </citation>
    <scope>NUCLEOTIDE SEQUENCE</scope>
    <source>
        <strain evidence="1">CFBP8070</strain>
    </source>
</reference>
<dbReference type="RefSeq" id="WP_166520638.1">
    <property type="nucleotide sequence ID" value="NZ_CP136975.1"/>
</dbReference>
<reference evidence="1" key="1">
    <citation type="submission" date="2021-11" db="EMBL/GenBank/DDBJ databases">
        <authorList>
            <person name="Denance N."/>
            <person name="Briand M."/>
            <person name="Dupas E."/>
            <person name="Durand K."/>
            <person name="Legendre B."/>
            <person name="Cunty A."/>
            <person name="Donnadieu C."/>
            <person name="Lopez Roques C."/>
            <person name="Cesbron S."/>
            <person name="Jacques M.A."/>
        </authorList>
    </citation>
    <scope>NUCLEOTIDE SEQUENCE</scope>
    <source>
        <strain evidence="1">CFBP8070</strain>
    </source>
</reference>
<name>A0AAW6HXI7_XYLFS</name>
<comment type="caution">
    <text evidence="1">The sequence shown here is derived from an EMBL/GenBank/DDBJ whole genome shotgun (WGS) entry which is preliminary data.</text>
</comment>
<accession>A0AAW6HXI7</accession>
<evidence type="ECO:0000313" key="2">
    <source>
        <dbReference type="Proteomes" id="UP001220702"/>
    </source>
</evidence>
<evidence type="ECO:0000313" key="1">
    <source>
        <dbReference type="EMBL" id="MDC6409311.1"/>
    </source>
</evidence>
<dbReference type="AlphaFoldDB" id="A0AAW6HXI7"/>